<dbReference type="AlphaFoldDB" id="X0TNB4"/>
<dbReference type="Pfam" id="PF12708">
    <property type="entry name" value="Pect-lyase_RHGA_epim"/>
    <property type="match status" value="1"/>
</dbReference>
<dbReference type="EMBL" id="BARS01010015">
    <property type="protein sequence ID" value="GAF88761.1"/>
    <property type="molecule type" value="Genomic_DNA"/>
</dbReference>
<evidence type="ECO:0000313" key="2">
    <source>
        <dbReference type="EMBL" id="GAF88761.1"/>
    </source>
</evidence>
<gene>
    <name evidence="2" type="ORF">S01H1_18691</name>
</gene>
<sequence length="323" mass="34519">IIYFPDAGVINVKYFLYGAVGDGVTDDTAAIRAAINDALGKRKIVYFPNGTYLVSDRLAWGAPSAWHCRMSFQGQSQANTIIKLKDSCPEYDDPNNPKAVVYTASLLYTSGPYAGGKDWPGLGEGNEAFSNSIYNLTVDTGANNPGAIGIDYLANNKGAVRNVTIRSGDGSGVCGLDMTRKWVGPCLIKNVMIEGFDYGIAVDHPENSITFEHITVRNQNVLGVKNNNNSLAIRKLTSNNSVPSVRNTGYLGLIALIDSELTGGSPSVSAIENDSGVLFARNITTSGYQSAIKNFGVVIAGANVDEFVSHDIEMLFPTEAKSL</sequence>
<protein>
    <recommendedName>
        <fullName evidence="1">Rhamnogalacturonase A/B/Epimerase-like pectate lyase domain-containing protein</fullName>
    </recommendedName>
</protein>
<evidence type="ECO:0000259" key="1">
    <source>
        <dbReference type="Pfam" id="PF12708"/>
    </source>
</evidence>
<feature type="non-terminal residue" evidence="2">
    <location>
        <position position="323"/>
    </location>
</feature>
<reference evidence="2" key="1">
    <citation type="journal article" date="2014" name="Front. Microbiol.">
        <title>High frequency of phylogenetically diverse reductive dehalogenase-homologous genes in deep subseafloor sedimentary metagenomes.</title>
        <authorList>
            <person name="Kawai M."/>
            <person name="Futagami T."/>
            <person name="Toyoda A."/>
            <person name="Takaki Y."/>
            <person name="Nishi S."/>
            <person name="Hori S."/>
            <person name="Arai W."/>
            <person name="Tsubouchi T."/>
            <person name="Morono Y."/>
            <person name="Uchiyama I."/>
            <person name="Ito T."/>
            <person name="Fujiyama A."/>
            <person name="Inagaki F."/>
            <person name="Takami H."/>
        </authorList>
    </citation>
    <scope>NUCLEOTIDE SEQUENCE</scope>
    <source>
        <strain evidence="2">Expedition CK06-06</strain>
    </source>
</reference>
<dbReference type="InterPro" id="IPR024535">
    <property type="entry name" value="RHGA/B-epi-like_pectate_lyase"/>
</dbReference>
<name>X0TNB4_9ZZZZ</name>
<dbReference type="InterPro" id="IPR011050">
    <property type="entry name" value="Pectin_lyase_fold/virulence"/>
</dbReference>
<proteinExistence type="predicted"/>
<feature type="domain" description="Rhamnogalacturonase A/B/Epimerase-like pectate lyase" evidence="1">
    <location>
        <begin position="10"/>
        <end position="241"/>
    </location>
</feature>
<comment type="caution">
    <text evidence="2">The sequence shown here is derived from an EMBL/GenBank/DDBJ whole genome shotgun (WGS) entry which is preliminary data.</text>
</comment>
<accession>X0TNB4</accession>
<dbReference type="SUPFAM" id="SSF51126">
    <property type="entry name" value="Pectin lyase-like"/>
    <property type="match status" value="1"/>
</dbReference>
<dbReference type="InterPro" id="IPR012334">
    <property type="entry name" value="Pectin_lyas_fold"/>
</dbReference>
<dbReference type="Gene3D" id="2.160.20.10">
    <property type="entry name" value="Single-stranded right-handed beta-helix, Pectin lyase-like"/>
    <property type="match status" value="1"/>
</dbReference>
<feature type="non-terminal residue" evidence="2">
    <location>
        <position position="1"/>
    </location>
</feature>
<organism evidence="2">
    <name type="scientific">marine sediment metagenome</name>
    <dbReference type="NCBI Taxonomy" id="412755"/>
    <lineage>
        <taxon>unclassified sequences</taxon>
        <taxon>metagenomes</taxon>
        <taxon>ecological metagenomes</taxon>
    </lineage>
</organism>